<keyword evidence="9" id="KW-0408">Iron</keyword>
<dbReference type="InterPro" id="IPR050651">
    <property type="entry name" value="Plant_Cytochrome_P450_Monoox"/>
</dbReference>
<dbReference type="Proteomes" id="UP001396334">
    <property type="component" value="Unassembled WGS sequence"/>
</dbReference>
<evidence type="ECO:0000256" key="1">
    <source>
        <dbReference type="ARBA" id="ARBA00001971"/>
    </source>
</evidence>
<name>A0ABR2RVE3_9ROSI</name>
<dbReference type="PANTHER" id="PTHR47947">
    <property type="entry name" value="CYTOCHROME P450 82C3-RELATED"/>
    <property type="match status" value="1"/>
</dbReference>
<keyword evidence="7" id="KW-1133">Transmembrane helix</keyword>
<dbReference type="Pfam" id="PF00067">
    <property type="entry name" value="p450"/>
    <property type="match status" value="1"/>
</dbReference>
<evidence type="ECO:0000256" key="5">
    <source>
        <dbReference type="ARBA" id="ARBA00022692"/>
    </source>
</evidence>
<keyword evidence="6" id="KW-0479">Metal-binding</keyword>
<sequence length="126" mass="13803">MNRGDSSIKNTMITHLLSLQESQPQYYTDLIIKGLIQAILNAGTDTTELTLEWAISTLLNNPQVLVKAIAELDQHIGQEKLVEEADVAKVSNKAIDMTEGQGITMPKLEPLEAMCKATQLGKKLLA</sequence>
<organism evidence="12 13">
    <name type="scientific">Hibiscus sabdariffa</name>
    <name type="common">roselle</name>
    <dbReference type="NCBI Taxonomy" id="183260"/>
    <lineage>
        <taxon>Eukaryota</taxon>
        <taxon>Viridiplantae</taxon>
        <taxon>Streptophyta</taxon>
        <taxon>Embryophyta</taxon>
        <taxon>Tracheophyta</taxon>
        <taxon>Spermatophyta</taxon>
        <taxon>Magnoliopsida</taxon>
        <taxon>eudicotyledons</taxon>
        <taxon>Gunneridae</taxon>
        <taxon>Pentapetalae</taxon>
        <taxon>rosids</taxon>
        <taxon>malvids</taxon>
        <taxon>Malvales</taxon>
        <taxon>Malvaceae</taxon>
        <taxon>Malvoideae</taxon>
        <taxon>Hibiscus</taxon>
    </lineage>
</organism>
<evidence type="ECO:0000256" key="8">
    <source>
        <dbReference type="ARBA" id="ARBA00023002"/>
    </source>
</evidence>
<evidence type="ECO:0000256" key="6">
    <source>
        <dbReference type="ARBA" id="ARBA00022723"/>
    </source>
</evidence>
<evidence type="ECO:0000256" key="4">
    <source>
        <dbReference type="ARBA" id="ARBA00022617"/>
    </source>
</evidence>
<evidence type="ECO:0000256" key="7">
    <source>
        <dbReference type="ARBA" id="ARBA00022989"/>
    </source>
</evidence>
<evidence type="ECO:0000256" key="9">
    <source>
        <dbReference type="ARBA" id="ARBA00023004"/>
    </source>
</evidence>
<comment type="subcellular location">
    <subcellularLocation>
        <location evidence="2">Membrane</location>
    </subcellularLocation>
</comment>
<evidence type="ECO:0000256" key="3">
    <source>
        <dbReference type="ARBA" id="ARBA00010617"/>
    </source>
</evidence>
<keyword evidence="10" id="KW-0503">Monooxygenase</keyword>
<comment type="cofactor">
    <cofactor evidence="1">
        <name>heme</name>
        <dbReference type="ChEBI" id="CHEBI:30413"/>
    </cofactor>
</comment>
<comment type="similarity">
    <text evidence="3">Belongs to the cytochrome P450 family.</text>
</comment>
<accession>A0ABR2RVE3</accession>
<evidence type="ECO:0000256" key="10">
    <source>
        <dbReference type="ARBA" id="ARBA00023033"/>
    </source>
</evidence>
<evidence type="ECO:0000313" key="12">
    <source>
        <dbReference type="EMBL" id="KAK9016829.1"/>
    </source>
</evidence>
<dbReference type="InterPro" id="IPR002401">
    <property type="entry name" value="Cyt_P450_E_grp-I"/>
</dbReference>
<keyword evidence="8" id="KW-0560">Oxidoreductase</keyword>
<dbReference type="PRINTS" id="PR00463">
    <property type="entry name" value="EP450I"/>
</dbReference>
<dbReference type="InterPro" id="IPR001128">
    <property type="entry name" value="Cyt_P450"/>
</dbReference>
<keyword evidence="4" id="KW-0349">Heme</keyword>
<dbReference type="InterPro" id="IPR036396">
    <property type="entry name" value="Cyt_P450_sf"/>
</dbReference>
<keyword evidence="13" id="KW-1185">Reference proteome</keyword>
<evidence type="ECO:0008006" key="14">
    <source>
        <dbReference type="Google" id="ProtNLM"/>
    </source>
</evidence>
<dbReference type="PANTHER" id="PTHR47947:SF26">
    <property type="entry name" value="CYTOCHROME P450"/>
    <property type="match status" value="1"/>
</dbReference>
<dbReference type="EMBL" id="JBBPBN010000020">
    <property type="protein sequence ID" value="KAK9016829.1"/>
    <property type="molecule type" value="Genomic_DNA"/>
</dbReference>
<evidence type="ECO:0000256" key="11">
    <source>
        <dbReference type="ARBA" id="ARBA00023136"/>
    </source>
</evidence>
<dbReference type="SUPFAM" id="SSF48264">
    <property type="entry name" value="Cytochrome P450"/>
    <property type="match status" value="1"/>
</dbReference>
<keyword evidence="11" id="KW-0472">Membrane</keyword>
<protein>
    <recommendedName>
        <fullName evidence="14">Cytochrome P450</fullName>
    </recommendedName>
</protein>
<gene>
    <name evidence="12" type="ORF">V6N11_079322</name>
</gene>
<evidence type="ECO:0000256" key="2">
    <source>
        <dbReference type="ARBA" id="ARBA00004370"/>
    </source>
</evidence>
<dbReference type="Gene3D" id="1.10.630.10">
    <property type="entry name" value="Cytochrome P450"/>
    <property type="match status" value="1"/>
</dbReference>
<evidence type="ECO:0000313" key="13">
    <source>
        <dbReference type="Proteomes" id="UP001396334"/>
    </source>
</evidence>
<keyword evidence="5" id="KW-0812">Transmembrane</keyword>
<comment type="caution">
    <text evidence="12">The sequence shown here is derived from an EMBL/GenBank/DDBJ whole genome shotgun (WGS) entry which is preliminary data.</text>
</comment>
<proteinExistence type="inferred from homology"/>
<reference evidence="12 13" key="1">
    <citation type="journal article" date="2024" name="G3 (Bethesda)">
        <title>Genome assembly of Hibiscus sabdariffa L. provides insights into metabolisms of medicinal natural products.</title>
        <authorList>
            <person name="Kim T."/>
        </authorList>
    </citation>
    <scope>NUCLEOTIDE SEQUENCE [LARGE SCALE GENOMIC DNA]</scope>
    <source>
        <strain evidence="12">TK-2024</strain>
        <tissue evidence="12">Old leaves</tissue>
    </source>
</reference>